<dbReference type="Gene3D" id="3.30.559.10">
    <property type="entry name" value="Chloramphenicol acetyltransferase-like domain"/>
    <property type="match status" value="1"/>
</dbReference>
<dbReference type="AlphaFoldDB" id="A0A381N6K3"/>
<name>A0A381N6K3_9ZZZZ</name>
<dbReference type="InterPro" id="IPR023213">
    <property type="entry name" value="CAT-like_dom_sf"/>
</dbReference>
<dbReference type="PROSITE" id="PS51826">
    <property type="entry name" value="PSBD"/>
    <property type="match status" value="1"/>
</dbReference>
<dbReference type="GO" id="GO:0016407">
    <property type="term" value="F:acetyltransferase activity"/>
    <property type="evidence" value="ECO:0007669"/>
    <property type="project" value="TreeGrafter"/>
</dbReference>
<dbReference type="InterPro" id="IPR036625">
    <property type="entry name" value="E3-bd_dom_sf"/>
</dbReference>
<sequence length="398" mass="41506">MPTDVLMPQMGESIAEGTIVRWLKEVGEEVDRDEPLFEISTDKVDAEIPSPVGGVLAQVCAEVGATVPVNSVVAVITAAGESITVPDRDGSGRPAADSIQVLAGGAEPVQADARPKIARRRLSPVVRRVAEEHGVDPAVIAGTGADGRVSKADVLAFVSARGTDQGESGPGGAGAGVRVERMSVMRRRIAEHMVTSCQTAAHVHTVFEVDFSRVAALRAEWAGSQPAPGYLAYIAEAACKALVAVPVVNASVDGDAIVYHEHVNLGVAVALDGGLIVPVIKGADQLGVELIDAAVADLSARARSKRLVPEDVDGGTFTITNPGVFGSVFGLPIIHQPQSAILCVGAIEKRPVVLSDEIVVRHRGYLTLGFDHRLIDGAVADQFLAFVRDALENAVEVS</sequence>
<dbReference type="SUPFAM" id="SSF51230">
    <property type="entry name" value="Single hybrid motif"/>
    <property type="match status" value="1"/>
</dbReference>
<comment type="cofactor">
    <cofactor evidence="1">
        <name>(R)-lipoate</name>
        <dbReference type="ChEBI" id="CHEBI:83088"/>
    </cofactor>
</comment>
<evidence type="ECO:0000256" key="5">
    <source>
        <dbReference type="ARBA" id="ARBA00023315"/>
    </source>
</evidence>
<evidence type="ECO:0000256" key="3">
    <source>
        <dbReference type="ARBA" id="ARBA00022679"/>
    </source>
</evidence>
<dbReference type="InterPro" id="IPR001078">
    <property type="entry name" value="2-oxoacid_DH_actylTfrase"/>
</dbReference>
<proteinExistence type="inferred from homology"/>
<dbReference type="CDD" id="cd06849">
    <property type="entry name" value="lipoyl_domain"/>
    <property type="match status" value="1"/>
</dbReference>
<dbReference type="InterPro" id="IPR050743">
    <property type="entry name" value="2-oxoacid_DH_E2_comp"/>
</dbReference>
<evidence type="ECO:0000259" key="7">
    <source>
        <dbReference type="PROSITE" id="PS51826"/>
    </source>
</evidence>
<dbReference type="GO" id="GO:0005737">
    <property type="term" value="C:cytoplasm"/>
    <property type="evidence" value="ECO:0007669"/>
    <property type="project" value="TreeGrafter"/>
</dbReference>
<dbReference type="InterPro" id="IPR011053">
    <property type="entry name" value="Single_hybrid_motif"/>
</dbReference>
<keyword evidence="3" id="KW-0808">Transferase</keyword>
<feature type="domain" description="Lipoyl-binding" evidence="6">
    <location>
        <begin position="2"/>
        <end position="77"/>
    </location>
</feature>
<reference evidence="8" key="1">
    <citation type="submission" date="2018-05" db="EMBL/GenBank/DDBJ databases">
        <authorList>
            <person name="Lanie J.A."/>
            <person name="Ng W.-L."/>
            <person name="Kazmierczak K.M."/>
            <person name="Andrzejewski T.M."/>
            <person name="Davidsen T.M."/>
            <person name="Wayne K.J."/>
            <person name="Tettelin H."/>
            <person name="Glass J.I."/>
            <person name="Rusch D."/>
            <person name="Podicherti R."/>
            <person name="Tsui H.-C.T."/>
            <person name="Winkler M.E."/>
        </authorList>
    </citation>
    <scope>NUCLEOTIDE SEQUENCE</scope>
</reference>
<dbReference type="PROSITE" id="PS00189">
    <property type="entry name" value="LIPOYL"/>
    <property type="match status" value="1"/>
</dbReference>
<dbReference type="SUPFAM" id="SSF52777">
    <property type="entry name" value="CoA-dependent acyltransferases"/>
    <property type="match status" value="1"/>
</dbReference>
<evidence type="ECO:0000259" key="6">
    <source>
        <dbReference type="PROSITE" id="PS50968"/>
    </source>
</evidence>
<evidence type="ECO:0008006" key="9">
    <source>
        <dbReference type="Google" id="ProtNLM"/>
    </source>
</evidence>
<gene>
    <name evidence="8" type="ORF">METZ01_LOCUS2548</name>
</gene>
<dbReference type="Pfam" id="PF02817">
    <property type="entry name" value="E3_binding"/>
    <property type="match status" value="1"/>
</dbReference>
<evidence type="ECO:0000313" key="8">
    <source>
        <dbReference type="EMBL" id="SUZ49694.1"/>
    </source>
</evidence>
<dbReference type="Gene3D" id="4.10.320.10">
    <property type="entry name" value="E3-binding domain"/>
    <property type="match status" value="1"/>
</dbReference>
<dbReference type="SUPFAM" id="SSF47005">
    <property type="entry name" value="Peripheral subunit-binding domain of 2-oxo acid dehydrogenase complex"/>
    <property type="match status" value="1"/>
</dbReference>
<dbReference type="InterPro" id="IPR000089">
    <property type="entry name" value="Biotin_lipoyl"/>
</dbReference>
<evidence type="ECO:0000256" key="2">
    <source>
        <dbReference type="ARBA" id="ARBA00007317"/>
    </source>
</evidence>
<organism evidence="8">
    <name type="scientific">marine metagenome</name>
    <dbReference type="NCBI Taxonomy" id="408172"/>
    <lineage>
        <taxon>unclassified sequences</taxon>
        <taxon>metagenomes</taxon>
        <taxon>ecological metagenomes</taxon>
    </lineage>
</organism>
<dbReference type="Gene3D" id="2.40.50.100">
    <property type="match status" value="1"/>
</dbReference>
<dbReference type="PANTHER" id="PTHR43178:SF5">
    <property type="entry name" value="LIPOAMIDE ACYLTRANSFERASE COMPONENT OF BRANCHED-CHAIN ALPHA-KETO ACID DEHYDROGENASE COMPLEX, MITOCHONDRIAL"/>
    <property type="match status" value="1"/>
</dbReference>
<dbReference type="PROSITE" id="PS50968">
    <property type="entry name" value="BIOTINYL_LIPOYL"/>
    <property type="match status" value="1"/>
</dbReference>
<protein>
    <recommendedName>
        <fullName evidence="9">Dihydrolipoamide acetyltransferase component of pyruvate dehydrogenase complex</fullName>
    </recommendedName>
</protein>
<keyword evidence="5" id="KW-0012">Acyltransferase</keyword>
<feature type="domain" description="Peripheral subunit-binding (PSBD)" evidence="7">
    <location>
        <begin position="121"/>
        <end position="158"/>
    </location>
</feature>
<dbReference type="Pfam" id="PF00198">
    <property type="entry name" value="2-oxoacid_dh"/>
    <property type="match status" value="1"/>
</dbReference>
<dbReference type="Pfam" id="PF00364">
    <property type="entry name" value="Biotin_lipoyl"/>
    <property type="match status" value="1"/>
</dbReference>
<evidence type="ECO:0000256" key="1">
    <source>
        <dbReference type="ARBA" id="ARBA00001938"/>
    </source>
</evidence>
<comment type="similarity">
    <text evidence="2">Belongs to the 2-oxoacid dehydrogenase family.</text>
</comment>
<dbReference type="InterPro" id="IPR004167">
    <property type="entry name" value="PSBD"/>
</dbReference>
<keyword evidence="4" id="KW-0450">Lipoyl</keyword>
<dbReference type="InterPro" id="IPR003016">
    <property type="entry name" value="2-oxoA_DH_lipoyl-BS"/>
</dbReference>
<dbReference type="EMBL" id="UINC01000131">
    <property type="protein sequence ID" value="SUZ49694.1"/>
    <property type="molecule type" value="Genomic_DNA"/>
</dbReference>
<accession>A0A381N6K3</accession>
<evidence type="ECO:0000256" key="4">
    <source>
        <dbReference type="ARBA" id="ARBA00022823"/>
    </source>
</evidence>
<dbReference type="GO" id="GO:0031405">
    <property type="term" value="F:lipoic acid binding"/>
    <property type="evidence" value="ECO:0007669"/>
    <property type="project" value="TreeGrafter"/>
</dbReference>
<dbReference type="PANTHER" id="PTHR43178">
    <property type="entry name" value="DIHYDROLIPOAMIDE ACETYLTRANSFERASE COMPONENT OF PYRUVATE DEHYDROGENASE COMPLEX"/>
    <property type="match status" value="1"/>
</dbReference>